<sequence>MINLKYSSEPRALKLWGISESSVRLQQPKPAPTFIRAGGKVELRCQVDGSGELQYEWFRNAKKLSRSSRLEQRRNVLVILEVRPEDNGVYRCQARNRAGKSTTALTVPLVVISEAAPSLPKLKLAPQSRVVRRGDRASLDCVFEGADLLQWFHEERGPLDSNDDLSVLENGTLVLHRVHDEQRGFYICHGLSGEHPLAQAYAAELSIAYMRNLTSASIEPRLPGGVAVVGEGEELQVGCIAPEGLPRPKLYWRDQQGRIISDSGPVRVQDDTLILTKARRSLDEGNYTCIAENVAGSTHISIRVIVSWSPELTHLPQPVLVLEDEPASLSCGYRGMGPPITQARWYKDGEPLDPSQRPSSQLRYRLLEHPGNASLIFHNAQLYDKGSYACELHTKGSRPIRSPAAALDIRERLKFSPEPIGKRLELNSTAKVSCKATGLTPPSFKWYKDGSAELPKHVQEANGTLIFNGVLEQDKGNYTCVASNSQGKIEHTIKIDVGMSPRFVVSPENVTAVEGSMTMLHCTAEGDPTPLLRWDRDSNMNNIDGQHAQMLPNGSLLFNEVHLDDEGKYGCTAGNSGGFRREEIYLAVKPQDGYPNHMDFDNEADEGSMMTRTVFVTLGSACAYMFLVIGLMLYCRCRRRRRKQRYLQEQNDAQEKGEAGENQTEQCELREPNIKPASSSSRRKENRESHKSDGTDTAHSQTSNHSKRSKSSYDKLAVSRSCLDKDVKPLGRGEFGDIFSTKYRPSNSEQNPPKESIVMVKVLNNTKDETVLQDFKRHLDFFHKLNHENITKLIGLCRDEEPDYMIIEYTDWGDLKQFMLTSRSKENVNKADGTKSRASQLTSTQIVSFANQVARALKHVADHRLVHKDVAARNCLITSDYTLKLSLPCMTKTPYQQEYSKHRNQVIPLRWMPKEAVFEDEYSTKSDSYSFACLVWEMFNHGELPFKKFNDDTILNQLKSQSLQWTPHKSTPTVLQELQKQCWSYDPRERPTFDEIVGKLQDITVDSSKV</sequence>
<protein>
    <submittedName>
        <fullName evidence="1">Uncharacterized protein</fullName>
    </submittedName>
</protein>
<reference evidence="1" key="1">
    <citation type="submission" date="2023-04" db="EMBL/GenBank/DDBJ databases">
        <title>A chromosome-level genome assembly of the parasitoid wasp Eretmocerus hayati.</title>
        <authorList>
            <person name="Zhong Y."/>
            <person name="Liu S."/>
            <person name="Liu Y."/>
        </authorList>
    </citation>
    <scope>NUCLEOTIDE SEQUENCE</scope>
    <source>
        <strain evidence="1">ZJU_SS_LIU_2023</strain>
    </source>
</reference>
<accession>A0ACC2P616</accession>
<gene>
    <name evidence="1" type="ORF">QAD02_014629</name>
</gene>
<evidence type="ECO:0000313" key="1">
    <source>
        <dbReference type="EMBL" id="KAJ8678842.1"/>
    </source>
</evidence>
<evidence type="ECO:0000313" key="2">
    <source>
        <dbReference type="Proteomes" id="UP001239111"/>
    </source>
</evidence>
<name>A0ACC2P616_9HYME</name>
<organism evidence="1 2">
    <name type="scientific">Eretmocerus hayati</name>
    <dbReference type="NCBI Taxonomy" id="131215"/>
    <lineage>
        <taxon>Eukaryota</taxon>
        <taxon>Metazoa</taxon>
        <taxon>Ecdysozoa</taxon>
        <taxon>Arthropoda</taxon>
        <taxon>Hexapoda</taxon>
        <taxon>Insecta</taxon>
        <taxon>Pterygota</taxon>
        <taxon>Neoptera</taxon>
        <taxon>Endopterygota</taxon>
        <taxon>Hymenoptera</taxon>
        <taxon>Apocrita</taxon>
        <taxon>Proctotrupomorpha</taxon>
        <taxon>Chalcidoidea</taxon>
        <taxon>Aphelinidae</taxon>
        <taxon>Aphelininae</taxon>
        <taxon>Eretmocerus</taxon>
    </lineage>
</organism>
<keyword evidence="2" id="KW-1185">Reference proteome</keyword>
<dbReference type="EMBL" id="CM056742">
    <property type="protein sequence ID" value="KAJ8678842.1"/>
    <property type="molecule type" value="Genomic_DNA"/>
</dbReference>
<comment type="caution">
    <text evidence="1">The sequence shown here is derived from an EMBL/GenBank/DDBJ whole genome shotgun (WGS) entry which is preliminary data.</text>
</comment>
<dbReference type="Proteomes" id="UP001239111">
    <property type="component" value="Chromosome 2"/>
</dbReference>
<proteinExistence type="predicted"/>